<dbReference type="PROSITE" id="PS00018">
    <property type="entry name" value="EF_HAND_1"/>
    <property type="match status" value="4"/>
</dbReference>
<dbReference type="SUPFAM" id="SSF47473">
    <property type="entry name" value="EF-hand"/>
    <property type="match status" value="2"/>
</dbReference>
<dbReference type="InterPro" id="IPR002048">
    <property type="entry name" value="EF_hand_dom"/>
</dbReference>
<name>A0A1B6MN73_9HEMI</name>
<feature type="domain" description="EF-hand" evidence="13">
    <location>
        <begin position="226"/>
        <end position="261"/>
    </location>
</feature>
<dbReference type="Pfam" id="PF13499">
    <property type="entry name" value="EF-hand_7"/>
    <property type="match status" value="1"/>
</dbReference>
<evidence type="ECO:0000256" key="1">
    <source>
        <dbReference type="ARBA" id="ARBA00004319"/>
    </source>
</evidence>
<dbReference type="AlphaFoldDB" id="A0A1B6MN73"/>
<evidence type="ECO:0000256" key="7">
    <source>
        <dbReference type="ARBA" id="ARBA00023180"/>
    </source>
</evidence>
<keyword evidence="2" id="KW-0479">Metal-binding</keyword>
<evidence type="ECO:0000256" key="5">
    <source>
        <dbReference type="ARBA" id="ARBA00022824"/>
    </source>
</evidence>
<dbReference type="PANTHER" id="PTHR10827:SF52">
    <property type="entry name" value="IP16409P"/>
    <property type="match status" value="1"/>
</dbReference>
<feature type="domain" description="EF-hand" evidence="13">
    <location>
        <begin position="101"/>
        <end position="136"/>
    </location>
</feature>
<dbReference type="FunFam" id="1.10.238.10:FF:000104">
    <property type="entry name" value="calumenin isoform X1"/>
    <property type="match status" value="1"/>
</dbReference>
<evidence type="ECO:0000259" key="13">
    <source>
        <dbReference type="PROSITE" id="PS50222"/>
    </source>
</evidence>
<evidence type="ECO:0000256" key="10">
    <source>
        <dbReference type="ARBA" id="ARBA00063143"/>
    </source>
</evidence>
<dbReference type="SMART" id="SM00054">
    <property type="entry name" value="EFh"/>
    <property type="match status" value="3"/>
</dbReference>
<keyword evidence="6" id="KW-0106">Calcium</keyword>
<keyword evidence="7" id="KW-0325">Glycoprotein</keyword>
<evidence type="ECO:0000256" key="9">
    <source>
        <dbReference type="ARBA" id="ARBA00056975"/>
    </source>
</evidence>
<dbReference type="GO" id="GO:0005509">
    <property type="term" value="F:calcium ion binding"/>
    <property type="evidence" value="ECO:0007669"/>
    <property type="project" value="InterPro"/>
</dbReference>
<keyword evidence="3" id="KW-0732">Signal</keyword>
<dbReference type="InterPro" id="IPR018247">
    <property type="entry name" value="EF_Hand_1_Ca_BS"/>
</dbReference>
<evidence type="ECO:0000313" key="14">
    <source>
        <dbReference type="EMBL" id="JAT37319.1"/>
    </source>
</evidence>
<accession>A0A1B6MN73</accession>
<comment type="subcellular location">
    <subcellularLocation>
        <location evidence="1">Endoplasmic reticulum lumen</location>
    </subcellularLocation>
</comment>
<dbReference type="PANTHER" id="PTHR10827">
    <property type="entry name" value="RETICULOCALBIN"/>
    <property type="match status" value="1"/>
</dbReference>
<organism evidence="14">
    <name type="scientific">Graphocephala atropunctata</name>
    <dbReference type="NCBI Taxonomy" id="36148"/>
    <lineage>
        <taxon>Eukaryota</taxon>
        <taxon>Metazoa</taxon>
        <taxon>Ecdysozoa</taxon>
        <taxon>Arthropoda</taxon>
        <taxon>Hexapoda</taxon>
        <taxon>Insecta</taxon>
        <taxon>Pterygota</taxon>
        <taxon>Neoptera</taxon>
        <taxon>Paraneoptera</taxon>
        <taxon>Hemiptera</taxon>
        <taxon>Auchenorrhyncha</taxon>
        <taxon>Membracoidea</taxon>
        <taxon>Cicadellidae</taxon>
        <taxon>Cicadellinae</taxon>
        <taxon>Cicadellini</taxon>
        <taxon>Graphocephala</taxon>
    </lineage>
</organism>
<comment type="subunit">
    <text evidence="10">Interacts with PCSK6 (immature form including the propeptide); probably involved in the maturation and the secretion of PCSK6.</text>
</comment>
<dbReference type="PROSITE" id="PS50222">
    <property type="entry name" value="EF_HAND_2"/>
    <property type="match status" value="2"/>
</dbReference>
<feature type="non-terminal residue" evidence="14">
    <location>
        <position position="1"/>
    </location>
</feature>
<feature type="region of interest" description="Disordered" evidence="12">
    <location>
        <begin position="53"/>
        <end position="74"/>
    </location>
</feature>
<evidence type="ECO:0000256" key="2">
    <source>
        <dbReference type="ARBA" id="ARBA00022723"/>
    </source>
</evidence>
<comment type="function">
    <text evidence="9">Probable molecular chaperone assisting protein biosynthesis and transport in the endoplasmic reticulum. Required for the proper biosynthesis and transport of pulmonary surfactant-associated protein A/SP-A, pulmonary surfactant-associated protein D/SP-D and the lipid transporter ABCA3. By regulating both the proper expression and the degradation through the endoplasmic reticulum-associated protein degradation pathway of these proteins plays a crucial role in pulmonary surfactant homeostasis. Has an anti-fibrotic activity by negatively regulating the secretion of type I and type III collagens. This calcium-binding protein also transiently associates with immature PCSK6 and regulates its secretion.</text>
</comment>
<evidence type="ECO:0000256" key="3">
    <source>
        <dbReference type="ARBA" id="ARBA00022729"/>
    </source>
</evidence>
<evidence type="ECO:0000256" key="12">
    <source>
        <dbReference type="SAM" id="MobiDB-lite"/>
    </source>
</evidence>
<evidence type="ECO:0000256" key="8">
    <source>
        <dbReference type="ARBA" id="ARBA00023186"/>
    </source>
</evidence>
<keyword evidence="8" id="KW-0143">Chaperone</keyword>
<dbReference type="FunFam" id="1.10.238.10:FF:000090">
    <property type="entry name" value="calumenin isoform X2"/>
    <property type="match status" value="1"/>
</dbReference>
<evidence type="ECO:0000256" key="11">
    <source>
        <dbReference type="ARBA" id="ARBA00072696"/>
    </source>
</evidence>
<dbReference type="EMBL" id="GEBQ01002658">
    <property type="protein sequence ID" value="JAT37319.1"/>
    <property type="molecule type" value="Transcribed_RNA"/>
</dbReference>
<gene>
    <name evidence="14" type="ORF">g.41781</name>
</gene>
<dbReference type="GO" id="GO:0005788">
    <property type="term" value="C:endoplasmic reticulum lumen"/>
    <property type="evidence" value="ECO:0007669"/>
    <property type="project" value="UniProtKB-SubCell"/>
</dbReference>
<dbReference type="InterPro" id="IPR011992">
    <property type="entry name" value="EF-hand-dom_pair"/>
</dbReference>
<proteinExistence type="predicted"/>
<dbReference type="Gene3D" id="1.10.238.10">
    <property type="entry name" value="EF-hand"/>
    <property type="match status" value="2"/>
</dbReference>
<keyword evidence="5" id="KW-0256">Endoplasmic reticulum</keyword>
<evidence type="ECO:0000256" key="4">
    <source>
        <dbReference type="ARBA" id="ARBA00022737"/>
    </source>
</evidence>
<dbReference type="CDD" id="cd16226">
    <property type="entry name" value="EFh_CREC_Calumenin_like"/>
    <property type="match status" value="1"/>
</dbReference>
<reference evidence="14" key="1">
    <citation type="submission" date="2015-11" db="EMBL/GenBank/DDBJ databases">
        <title>De novo transcriptome assembly of four potential Pierce s Disease insect vectors from Arizona vineyards.</title>
        <authorList>
            <person name="Tassone E.E."/>
        </authorList>
    </citation>
    <scope>NUCLEOTIDE SEQUENCE</scope>
</reference>
<evidence type="ECO:0000256" key="6">
    <source>
        <dbReference type="ARBA" id="ARBA00022837"/>
    </source>
</evidence>
<keyword evidence="4" id="KW-0677">Repeat</keyword>
<dbReference type="GO" id="GO:0015031">
    <property type="term" value="P:protein transport"/>
    <property type="evidence" value="ECO:0007669"/>
    <property type="project" value="UniProtKB-ARBA"/>
</dbReference>
<dbReference type="Pfam" id="PF13202">
    <property type="entry name" value="EF-hand_5"/>
    <property type="match status" value="1"/>
</dbReference>
<sequence length="353" mass="41534">AEQITKPKGIDLPLKFLEIRISRDNTKMMLPTRRKLVFLMFIFTVAAAVPKPDETDKKERTLEKDLSDKKHYENEGHNVEYDHEAFLGEESKSFDQLTPEESRRRLSLIVDKIDSNGDGFVSQEELKDWIRYTQRRYILDDVDRQWKTHNPEDKEKISWEEYKKMLYGFMDDMDANEQEKDDEGFSYAAMQKRDRRRWAVADLDSDDLLTKDEFAAFLHPEETGHMRDVVVLETMEDIDKDKDGMISLEEYIGDMYRGSEGDTEPEWVQNEKEQFSQYRDKDGDGFMDRDEVKNWIIPPDFDHAEAEARHLIYESDADGDSKLIKDEILGKYDLFVGSQATDFGEALARHDEF</sequence>
<protein>
    <recommendedName>
        <fullName evidence="11">Reticulocalbin-3</fullName>
    </recommendedName>
</protein>